<dbReference type="CDD" id="cd08977">
    <property type="entry name" value="SusD"/>
    <property type="match status" value="1"/>
</dbReference>
<dbReference type="Proteomes" id="UP000005510">
    <property type="component" value="Unassembled WGS sequence"/>
</dbReference>
<dbReference type="STRING" id="537006.PRABACTJOHN_00334"/>
<reference evidence="9 10" key="2">
    <citation type="submission" date="2008-10" db="EMBL/GenBank/DDBJ databases">
        <authorList>
            <person name="Fulton L."/>
            <person name="Clifton S."/>
            <person name="Fulton B."/>
            <person name="Xu J."/>
            <person name="Minx P."/>
            <person name="Pepin K.H."/>
            <person name="Johnson M."/>
            <person name="Bhonagiri V."/>
            <person name="Nash W.E."/>
            <person name="Mardis E.R."/>
            <person name="Wilson R.K."/>
        </authorList>
    </citation>
    <scope>NUCLEOTIDE SEQUENCE [LARGE SCALE GENOMIC DNA]</scope>
    <source>
        <strain evidence="9 10">DSM 18315</strain>
    </source>
</reference>
<dbReference type="InterPro" id="IPR011990">
    <property type="entry name" value="TPR-like_helical_dom_sf"/>
</dbReference>
<keyword evidence="3 6" id="KW-0732">Signal</keyword>
<evidence type="ECO:0000313" key="9">
    <source>
        <dbReference type="EMBL" id="EEC98270.1"/>
    </source>
</evidence>
<dbReference type="InterPro" id="IPR012944">
    <property type="entry name" value="SusD_RagB_dom"/>
</dbReference>
<dbReference type="Pfam" id="PF07980">
    <property type="entry name" value="SusD_RagB"/>
    <property type="match status" value="1"/>
</dbReference>
<comment type="caution">
    <text evidence="9">The sequence shown here is derived from an EMBL/GenBank/DDBJ whole genome shotgun (WGS) entry which is preliminary data.</text>
</comment>
<dbReference type="PROSITE" id="PS51257">
    <property type="entry name" value="PROKAR_LIPOPROTEIN"/>
    <property type="match status" value="1"/>
</dbReference>
<evidence type="ECO:0000256" key="1">
    <source>
        <dbReference type="ARBA" id="ARBA00004442"/>
    </source>
</evidence>
<proteinExistence type="inferred from homology"/>
<organism evidence="9 10">
    <name type="scientific">Parabacteroides johnsonii DSM 18315</name>
    <dbReference type="NCBI Taxonomy" id="537006"/>
    <lineage>
        <taxon>Bacteria</taxon>
        <taxon>Pseudomonadati</taxon>
        <taxon>Bacteroidota</taxon>
        <taxon>Bacteroidia</taxon>
        <taxon>Bacteroidales</taxon>
        <taxon>Tannerellaceae</taxon>
        <taxon>Parabacteroides</taxon>
    </lineage>
</organism>
<evidence type="ECO:0000259" key="7">
    <source>
        <dbReference type="Pfam" id="PF07980"/>
    </source>
</evidence>
<evidence type="ECO:0000256" key="6">
    <source>
        <dbReference type="SAM" id="SignalP"/>
    </source>
</evidence>
<evidence type="ECO:0000259" key="8">
    <source>
        <dbReference type="Pfam" id="PF14322"/>
    </source>
</evidence>
<evidence type="ECO:0000256" key="2">
    <source>
        <dbReference type="ARBA" id="ARBA00006275"/>
    </source>
</evidence>
<dbReference type="Gene3D" id="1.25.40.390">
    <property type="match status" value="1"/>
</dbReference>
<dbReference type="Pfam" id="PF14322">
    <property type="entry name" value="SusD-like_3"/>
    <property type="match status" value="1"/>
</dbReference>
<dbReference type="AlphaFoldDB" id="B7B5P0"/>
<gene>
    <name evidence="9" type="ORF">PRABACTJOHN_00334</name>
</gene>
<feature type="domain" description="SusD-like N-terminal" evidence="8">
    <location>
        <begin position="26"/>
        <end position="223"/>
    </location>
</feature>
<dbReference type="GO" id="GO:0009279">
    <property type="term" value="C:cell outer membrane"/>
    <property type="evidence" value="ECO:0007669"/>
    <property type="project" value="UniProtKB-SubCell"/>
</dbReference>
<evidence type="ECO:0000256" key="5">
    <source>
        <dbReference type="ARBA" id="ARBA00023237"/>
    </source>
</evidence>
<evidence type="ECO:0000256" key="4">
    <source>
        <dbReference type="ARBA" id="ARBA00023136"/>
    </source>
</evidence>
<feature type="chain" id="PRO_5002853844" evidence="6">
    <location>
        <begin position="26"/>
        <end position="481"/>
    </location>
</feature>
<comment type="similarity">
    <text evidence="2">Belongs to the SusD family.</text>
</comment>
<keyword evidence="5" id="KW-0998">Cell outer membrane</keyword>
<feature type="domain" description="RagB/SusD" evidence="7">
    <location>
        <begin position="335"/>
        <end position="481"/>
    </location>
</feature>
<comment type="subcellular location">
    <subcellularLocation>
        <location evidence="1">Cell outer membrane</location>
    </subcellularLocation>
</comment>
<keyword evidence="4" id="KW-0472">Membrane</keyword>
<dbReference type="InterPro" id="IPR033985">
    <property type="entry name" value="SusD-like_N"/>
</dbReference>
<name>B7B5P0_9BACT</name>
<dbReference type="SUPFAM" id="SSF48452">
    <property type="entry name" value="TPR-like"/>
    <property type="match status" value="1"/>
</dbReference>
<sequence length="481" mass="54133">MNSMKNRIMRYLPLLAISLSTMSCSDFLTLKPEYQMNELGFYQNESDFETAVVGLYSGLQSYGQNLIWMNELATDNAVFQLANAETAVTGFDYMNLSATNAYVSTYWSNSYGMISRANGILNRLSNFDFNSKAKMQGECKFIRALAYFQLVQLFGDVSITELEFSSPNQIADYDFSRKPVDQVYQLIIQDLMDAESLLSSEIPENKGKVSIGAVKALLGKVYLTRHEYDKSAEKLKEVIDLNAYSLEQDYGSLFSEGNDDKSESILEIEFASGNLGEGSNFAHHFYPNVINMDVFSGGILGGGRCVPSETLWNTYEEGDLRRDAALGNKLPMKDGTTSDYYFCKKFVDYSATTTSDCGVNFTLLRYADVLLMYAEALNELGKASEALLYINQVRQRAGIGDLHGLSQTALRTALEKERQCELCFEGHRWFDLMRTGRTLEVLNEDFKNRGLAFSVEEYELLLPIPQGQIDIDPDLEQNPGY</sequence>
<reference evidence="9 10" key="1">
    <citation type="submission" date="2008-10" db="EMBL/GenBank/DDBJ databases">
        <title>Draft genome sequence of Parabacteroides johnsonii (DSM 18315).</title>
        <authorList>
            <person name="Sudarsanam P."/>
            <person name="Ley R."/>
            <person name="Guruge J."/>
            <person name="Turnbaugh P.J."/>
            <person name="Mahowald M."/>
            <person name="Liep D."/>
            <person name="Gordon J."/>
        </authorList>
    </citation>
    <scope>NUCLEOTIDE SEQUENCE [LARGE SCALE GENOMIC DNA]</scope>
    <source>
        <strain evidence="9 10">DSM 18315</strain>
    </source>
</reference>
<feature type="signal peptide" evidence="6">
    <location>
        <begin position="1"/>
        <end position="25"/>
    </location>
</feature>
<evidence type="ECO:0000313" key="10">
    <source>
        <dbReference type="Proteomes" id="UP000005510"/>
    </source>
</evidence>
<dbReference type="EMBL" id="ABYH01000031">
    <property type="protein sequence ID" value="EEC98270.1"/>
    <property type="molecule type" value="Genomic_DNA"/>
</dbReference>
<dbReference type="HOGENOM" id="CLU_015553_1_3_10"/>
<protein>
    <submittedName>
        <fullName evidence="9">SusD family protein</fullName>
    </submittedName>
</protein>
<accession>B7B5P0</accession>
<evidence type="ECO:0000256" key="3">
    <source>
        <dbReference type="ARBA" id="ARBA00022729"/>
    </source>
</evidence>